<sequence length="665" mass="71588">MAAALSWSGKVPGRSIPSRAIGGHLKCAEEALVPARRPRAVSEGSFYFSPPAVPATSLLLIYAAILVTYEAGVYDRPLTFSQDTVRTVITIVTQAFTIAYCAVLALLVQHISFQELSKRPQTLTAIHDKSSAWLGLGASLQTLVYQRKLVTDLLGVSMITSYLFLIFIVHTTLPGIFSVTTQNVTTFATYSTTLARQPGVGQILELESGTGPTDLYSILEVYDWLNLTTVGVSNNVLYDIIPAVENTTGAGIEVNATTISVNCTLVPDIAQTDFTVIGASPGGQARYSFAFGGGTYETYAYATSEYFLSALKNRGSDPGLESRFSVAGMLGITATKPVVDSAGNNATTVGINPAWGYLQLGTVQQVVTGVHVFACTFNTSNSTVNVNSQARTINQAPSPAPPVLWHEWTDPGSPSDPLVMDLLQEFAGNAPWAEYDDPMFVFNSTFSVNTTYQPTLLEVFLSADILANRNVTILERLESLSIEELNWSLGRAYAAVLWYYNIVTSLSAAFNQTGAERQQGEASIPSSVLQERLAVNKTSLMIGLVASCVLLILTVALVIRSGDFTSDAVYHDISGLLPILWLLGNEPRLAALEEPDLDALRAAGMYLVDGIDKLRRRTGEMEDKVREDSGEEYELGYPYAGASPHLSDPLLIRTGDTLTGGSSTS</sequence>
<dbReference type="Proteomes" id="UP001148662">
    <property type="component" value="Unassembled WGS sequence"/>
</dbReference>
<accession>A0ACC1RQ37</accession>
<name>A0ACC1RQ37_9APHY</name>
<organism evidence="1 2">
    <name type="scientific">Phlebia brevispora</name>
    <dbReference type="NCBI Taxonomy" id="194682"/>
    <lineage>
        <taxon>Eukaryota</taxon>
        <taxon>Fungi</taxon>
        <taxon>Dikarya</taxon>
        <taxon>Basidiomycota</taxon>
        <taxon>Agaricomycotina</taxon>
        <taxon>Agaricomycetes</taxon>
        <taxon>Polyporales</taxon>
        <taxon>Meruliaceae</taxon>
        <taxon>Phlebia</taxon>
    </lineage>
</organism>
<evidence type="ECO:0000313" key="2">
    <source>
        <dbReference type="Proteomes" id="UP001148662"/>
    </source>
</evidence>
<evidence type="ECO:0000313" key="1">
    <source>
        <dbReference type="EMBL" id="KAJ3523100.1"/>
    </source>
</evidence>
<comment type="caution">
    <text evidence="1">The sequence shown here is derived from an EMBL/GenBank/DDBJ whole genome shotgun (WGS) entry which is preliminary data.</text>
</comment>
<reference evidence="1" key="1">
    <citation type="submission" date="2022-07" db="EMBL/GenBank/DDBJ databases">
        <title>Genome Sequence of Phlebia brevispora.</title>
        <authorList>
            <person name="Buettner E."/>
        </authorList>
    </citation>
    <scope>NUCLEOTIDE SEQUENCE</scope>
    <source>
        <strain evidence="1">MPL23</strain>
    </source>
</reference>
<protein>
    <submittedName>
        <fullName evidence="1">Uncharacterized protein</fullName>
    </submittedName>
</protein>
<proteinExistence type="predicted"/>
<keyword evidence="2" id="KW-1185">Reference proteome</keyword>
<dbReference type="EMBL" id="JANHOG010002469">
    <property type="protein sequence ID" value="KAJ3523100.1"/>
    <property type="molecule type" value="Genomic_DNA"/>
</dbReference>
<gene>
    <name evidence="1" type="ORF">NM688_g8780</name>
</gene>